<dbReference type="EMBL" id="JAMQKB010000009">
    <property type="protein sequence ID" value="MDC3424888.1"/>
    <property type="molecule type" value="Genomic_DNA"/>
</dbReference>
<gene>
    <name evidence="2" type="ORF">NC797_10240</name>
</gene>
<accession>A0A9X3WU55</accession>
<name>A0A9X3WU55_9BACI</name>
<feature type="transmembrane region" description="Helical" evidence="1">
    <location>
        <begin position="40"/>
        <end position="60"/>
    </location>
</feature>
<protein>
    <submittedName>
        <fullName evidence="2">Uncharacterized protein</fullName>
    </submittedName>
</protein>
<keyword evidence="1" id="KW-0812">Transmembrane</keyword>
<dbReference type="AlphaFoldDB" id="A0A9X3WU55"/>
<proteinExistence type="predicted"/>
<evidence type="ECO:0000313" key="3">
    <source>
        <dbReference type="Proteomes" id="UP001145050"/>
    </source>
</evidence>
<evidence type="ECO:0000313" key="2">
    <source>
        <dbReference type="EMBL" id="MDC3424888.1"/>
    </source>
</evidence>
<keyword evidence="1" id="KW-1133">Transmembrane helix</keyword>
<dbReference type="Proteomes" id="UP001145050">
    <property type="component" value="Unassembled WGS sequence"/>
</dbReference>
<organism evidence="2 3">
    <name type="scientific">Terrihalobacillus insolitus</name>
    <dbReference type="NCBI Taxonomy" id="2950438"/>
    <lineage>
        <taxon>Bacteria</taxon>
        <taxon>Bacillati</taxon>
        <taxon>Bacillota</taxon>
        <taxon>Bacilli</taxon>
        <taxon>Bacillales</taxon>
        <taxon>Bacillaceae</taxon>
        <taxon>Terrihalobacillus</taxon>
    </lineage>
</organism>
<keyword evidence="1" id="KW-0472">Membrane</keyword>
<sequence>MIPGFGYPPYGSHTPYTPYTPFYYVPQPPVGYAYGGSTNGFGWIIIALVLLLLFGSGYYFNLD</sequence>
<evidence type="ECO:0000256" key="1">
    <source>
        <dbReference type="SAM" id="Phobius"/>
    </source>
</evidence>
<keyword evidence="3" id="KW-1185">Reference proteome</keyword>
<reference evidence="2" key="1">
    <citation type="submission" date="2022-06" db="EMBL/GenBank/DDBJ databases">
        <title>Aquibacillus sp. a new bacterium isolated from soil saline samples.</title>
        <authorList>
            <person name="Galisteo C."/>
            <person name="De La Haba R."/>
            <person name="Sanchez-Porro C."/>
            <person name="Ventosa A."/>
        </authorList>
    </citation>
    <scope>NUCLEOTIDE SEQUENCE</scope>
    <source>
        <strain evidence="2">3ASR75-11</strain>
    </source>
</reference>
<dbReference type="RefSeq" id="WP_272436694.1">
    <property type="nucleotide sequence ID" value="NZ_JAMQKB010000009.1"/>
</dbReference>
<comment type="caution">
    <text evidence="2">The sequence shown here is derived from an EMBL/GenBank/DDBJ whole genome shotgun (WGS) entry which is preliminary data.</text>
</comment>